<dbReference type="PANTHER" id="PTHR44196">
    <property type="entry name" value="DEHYDROGENASE/REDUCTASE SDR FAMILY MEMBER 7B"/>
    <property type="match status" value="1"/>
</dbReference>
<dbReference type="InterPro" id="IPR036291">
    <property type="entry name" value="NAD(P)-bd_dom_sf"/>
</dbReference>
<dbReference type="PANTHER" id="PTHR44196:SF1">
    <property type="entry name" value="DEHYDROGENASE_REDUCTASE SDR FAMILY MEMBER 7B"/>
    <property type="match status" value="1"/>
</dbReference>
<reference evidence="4" key="1">
    <citation type="journal article" date="2020" name="mSystems">
        <title>Genome- and Community-Level Interaction Insights into Carbon Utilization and Element Cycling Functions of Hydrothermarchaeota in Hydrothermal Sediment.</title>
        <authorList>
            <person name="Zhou Z."/>
            <person name="Liu Y."/>
            <person name="Xu W."/>
            <person name="Pan J."/>
            <person name="Luo Z.H."/>
            <person name="Li M."/>
        </authorList>
    </citation>
    <scope>NUCLEOTIDE SEQUENCE [LARGE SCALE GENOMIC DNA]</scope>
    <source>
        <strain evidence="4">SpSt-339</strain>
    </source>
</reference>
<comment type="caution">
    <text evidence="4">The sequence shown here is derived from an EMBL/GenBank/DDBJ whole genome shotgun (WGS) entry which is preliminary data.</text>
</comment>
<dbReference type="SMART" id="SM00822">
    <property type="entry name" value="PKS_KR"/>
    <property type="match status" value="1"/>
</dbReference>
<dbReference type="EMBL" id="DSOK01000401">
    <property type="protein sequence ID" value="HEN16684.1"/>
    <property type="molecule type" value="Genomic_DNA"/>
</dbReference>
<dbReference type="InterPro" id="IPR057326">
    <property type="entry name" value="KR_dom"/>
</dbReference>
<organism evidence="4">
    <name type="scientific">Schlesneria paludicola</name>
    <dbReference type="NCBI Taxonomy" id="360056"/>
    <lineage>
        <taxon>Bacteria</taxon>
        <taxon>Pseudomonadati</taxon>
        <taxon>Planctomycetota</taxon>
        <taxon>Planctomycetia</taxon>
        <taxon>Planctomycetales</taxon>
        <taxon>Planctomycetaceae</taxon>
        <taxon>Schlesneria</taxon>
    </lineage>
</organism>
<evidence type="ECO:0000256" key="2">
    <source>
        <dbReference type="ARBA" id="ARBA00023002"/>
    </source>
</evidence>
<dbReference type="AlphaFoldDB" id="A0A7C2JZN9"/>
<dbReference type="SUPFAM" id="SSF51735">
    <property type="entry name" value="NAD(P)-binding Rossmann-fold domains"/>
    <property type="match status" value="1"/>
</dbReference>
<dbReference type="GO" id="GO:0016491">
    <property type="term" value="F:oxidoreductase activity"/>
    <property type="evidence" value="ECO:0007669"/>
    <property type="project" value="UniProtKB-KW"/>
</dbReference>
<keyword evidence="2" id="KW-0560">Oxidoreductase</keyword>
<evidence type="ECO:0000256" key="1">
    <source>
        <dbReference type="ARBA" id="ARBA00006484"/>
    </source>
</evidence>
<feature type="domain" description="Ketoreductase" evidence="3">
    <location>
        <begin position="8"/>
        <end position="182"/>
    </location>
</feature>
<proteinExistence type="inferred from homology"/>
<dbReference type="Gene3D" id="3.40.50.720">
    <property type="entry name" value="NAD(P)-binding Rossmann-like Domain"/>
    <property type="match status" value="1"/>
</dbReference>
<dbReference type="PRINTS" id="PR00081">
    <property type="entry name" value="GDHRDH"/>
</dbReference>
<protein>
    <submittedName>
        <fullName evidence="4">SDR family NAD(P)-dependent oxidoreductase</fullName>
    </submittedName>
</protein>
<name>A0A7C2JZN9_9PLAN</name>
<dbReference type="Pfam" id="PF00106">
    <property type="entry name" value="adh_short"/>
    <property type="match status" value="1"/>
</dbReference>
<evidence type="ECO:0000313" key="4">
    <source>
        <dbReference type="EMBL" id="HEN16684.1"/>
    </source>
</evidence>
<gene>
    <name evidence="4" type="ORF">ENQ76_14585</name>
</gene>
<dbReference type="GO" id="GO:0016020">
    <property type="term" value="C:membrane"/>
    <property type="evidence" value="ECO:0007669"/>
    <property type="project" value="TreeGrafter"/>
</dbReference>
<evidence type="ECO:0000259" key="3">
    <source>
        <dbReference type="SMART" id="SM00822"/>
    </source>
</evidence>
<dbReference type="InterPro" id="IPR002347">
    <property type="entry name" value="SDR_fam"/>
</dbReference>
<comment type="similarity">
    <text evidence="1">Belongs to the short-chain dehydrogenases/reductases (SDR) family.</text>
</comment>
<dbReference type="InterPro" id="IPR020904">
    <property type="entry name" value="Sc_DH/Rdtase_CS"/>
</dbReference>
<sequence length="263" mass="27120">MSQPWAGQTVFITGAASGIARAVARQIAAAGGRVGVCDRNAEGAAQAAAEIVAAGGTATSAAADVCVPEQLTAAFAALEAELGSPQVVVACAGCSAPTLLDDLNPGSDERLFQVNLLGVARTLHAALPGLRRSGGGRFAGVSSLVALRGLPFTGAYCGSKAGIADYLEGLRPWLAAEQIALTVIFPGYVRTPLTEQGAVRPPIRMLEPEAAATYIVKALAAGRPICQFPPGLAWGLRLLRCLPARSYDRLMTRSAARVTHLKY</sequence>
<accession>A0A7C2JZN9</accession>
<dbReference type="PROSITE" id="PS00061">
    <property type="entry name" value="ADH_SHORT"/>
    <property type="match status" value="1"/>
</dbReference>